<evidence type="ECO:0008006" key="4">
    <source>
        <dbReference type="Google" id="ProtNLM"/>
    </source>
</evidence>
<feature type="transmembrane region" description="Helical" evidence="1">
    <location>
        <begin position="13"/>
        <end position="35"/>
    </location>
</feature>
<dbReference type="InterPro" id="IPR029062">
    <property type="entry name" value="Class_I_gatase-like"/>
</dbReference>
<gene>
    <name evidence="2" type="ORF">DIT97_22630</name>
</gene>
<protein>
    <recommendedName>
        <fullName evidence="4">VWFA domain-containing protein</fullName>
    </recommendedName>
</protein>
<organism evidence="2 3">
    <name type="scientific">Gimesia maris</name>
    <dbReference type="NCBI Taxonomy" id="122"/>
    <lineage>
        <taxon>Bacteria</taxon>
        <taxon>Pseudomonadati</taxon>
        <taxon>Planctomycetota</taxon>
        <taxon>Planctomycetia</taxon>
        <taxon>Planctomycetales</taxon>
        <taxon>Planctomycetaceae</taxon>
        <taxon>Gimesia</taxon>
    </lineage>
</organism>
<dbReference type="Gene3D" id="3.40.50.410">
    <property type="entry name" value="von Willebrand factor, type A domain"/>
    <property type="match status" value="1"/>
</dbReference>
<evidence type="ECO:0000313" key="2">
    <source>
        <dbReference type="EMBL" id="HCO25678.1"/>
    </source>
</evidence>
<evidence type="ECO:0000313" key="3">
    <source>
        <dbReference type="Proteomes" id="UP000263642"/>
    </source>
</evidence>
<reference evidence="2 3" key="1">
    <citation type="journal article" date="2018" name="Nat. Biotechnol.">
        <title>A standardized bacterial taxonomy based on genome phylogeny substantially revises the tree of life.</title>
        <authorList>
            <person name="Parks D.H."/>
            <person name="Chuvochina M."/>
            <person name="Waite D.W."/>
            <person name="Rinke C."/>
            <person name="Skarshewski A."/>
            <person name="Chaumeil P.A."/>
            <person name="Hugenholtz P."/>
        </authorList>
    </citation>
    <scope>NUCLEOTIDE SEQUENCE [LARGE SCALE GENOMIC DNA]</scope>
    <source>
        <strain evidence="2">UBA9375</strain>
    </source>
</reference>
<dbReference type="EMBL" id="DQAY01000133">
    <property type="protein sequence ID" value="HCO25678.1"/>
    <property type="molecule type" value="Genomic_DNA"/>
</dbReference>
<keyword evidence="1" id="KW-1133">Transmembrane helix</keyword>
<evidence type="ECO:0000256" key="1">
    <source>
        <dbReference type="SAM" id="Phobius"/>
    </source>
</evidence>
<dbReference type="Gene3D" id="3.40.50.880">
    <property type="match status" value="1"/>
</dbReference>
<dbReference type="InterPro" id="IPR036465">
    <property type="entry name" value="vWFA_dom_sf"/>
</dbReference>
<dbReference type="PANTHER" id="PTHR37947">
    <property type="entry name" value="BLL2462 PROTEIN"/>
    <property type="match status" value="1"/>
</dbReference>
<sequence length="849" mass="95477">MIERHFQFNGFEWSGWTIFSVCAVVAALVSIVMLFRYERRLVSSSIGNILITLRIAALILILLTFLEPVLTWSFNVNKTGRLIVAVDVSDSMNTQDRHASELEKLRLARALKMIGNEQVDIRLDRWEAAYAADQEPPWVDVEETANPEKRAELAASRKANLEAIFTDIDQLTRKEIAQKLLLNPANPILDKLQERGQVDVVLFAGDAVTTEKTILEKSLSEVPDQVHMELSNLSQALKNTGSSDETGEAPIAGYILLTDGRDNSKLNPVTMAKQLGQMKVPIYPVVVGTDHQPKDISIADLDYPQTAFKDDRPLLKARIGTNGYDGQEISVILKQGEQELAVKRFTSSGVSKLLEFELDSGKLGRQEFTLETEVLPGETRDDNNNKNFAINIVDDKSHVLLVEETARWEYRFLHHALERDKRIALEQVLFEQPYMGLLPQPFFPNQLKINVPVANPNAEPGTKAHPFAEQDLIIIGDVSPAHLEEENWKHIQTFVGDQGGTLVLLAGKKYMPLEHRSPTLNELLPLKTPKAIDWNQANFKVPPDERGMRLRLTPEGEAEPLLQFDANAEINRDIWQDLPGHLWFLQGELKPGANVLAYGVSPFNAPPNEKTDGVIIHRQYGSGQVIWIGIDSTWRWRFRVGDRYHHRFWGQLARWAAKNKASAGNEFVKFSLSKTDIDAGEITTASARWTQEYREQFPDVKSTVSIIKASEPDKVVASLELLNQKNQPLLQEANLPALPEGEYQLKLQTTPPIAGAKEITTPLFVHSVKTIELGNLTSNPQLLTEMAESSGGKLLTPQTINELMELLPSLKQETTKQDEISVWDHWFFLILIMGILTVEWAIRKLNGLP</sequence>
<dbReference type="SUPFAM" id="SSF53300">
    <property type="entry name" value="vWA-like"/>
    <property type="match status" value="1"/>
</dbReference>
<keyword evidence="1" id="KW-0812">Transmembrane</keyword>
<dbReference type="AlphaFoldDB" id="A0A3D3RC45"/>
<name>A0A3D3RC45_9PLAN</name>
<proteinExistence type="predicted"/>
<feature type="transmembrane region" description="Helical" evidence="1">
    <location>
        <begin position="47"/>
        <end position="66"/>
    </location>
</feature>
<dbReference type="Proteomes" id="UP000263642">
    <property type="component" value="Unassembled WGS sequence"/>
</dbReference>
<dbReference type="PANTHER" id="PTHR37947:SF1">
    <property type="entry name" value="BLL2462 PROTEIN"/>
    <property type="match status" value="1"/>
</dbReference>
<comment type="caution">
    <text evidence="2">The sequence shown here is derived from an EMBL/GenBank/DDBJ whole genome shotgun (WGS) entry which is preliminary data.</text>
</comment>
<keyword evidence="1" id="KW-0472">Membrane</keyword>
<dbReference type="SUPFAM" id="SSF52317">
    <property type="entry name" value="Class I glutamine amidotransferase-like"/>
    <property type="match status" value="1"/>
</dbReference>
<accession>A0A3D3RC45</accession>